<dbReference type="AlphaFoldDB" id="A0A1H5HAC2"/>
<name>A0A1H5HAC2_9MICC</name>
<feature type="compositionally biased region" description="Basic and acidic residues" evidence="1">
    <location>
        <begin position="198"/>
        <end position="212"/>
    </location>
</feature>
<evidence type="ECO:0000313" key="3">
    <source>
        <dbReference type="Proteomes" id="UP000182725"/>
    </source>
</evidence>
<accession>A0A1H5HAC2</accession>
<sequence length="254" mass="27659">MSTLFGRQRARPRQSGHYSNKTCILLVSNLHILPVSARLGGCPAIRKTDAVNATHPLGELIQAAQDKNGWSTRDLERRAQGLGLDMKHSNFSRLKNQELISIKGAVIHALSDVLQVSVQRVAQAAMASMGVEVQSNRPSLEDVVRDSPEFSSRDRKIIQGLVDTIRTLDATTQEEVVGNGDHPTYMNQAGESPASPKAKKDPHAHPDADEYGHIPLPANYFELAASGHRNLGAEEAARTSVRGEETQETDGESK</sequence>
<feature type="region of interest" description="Disordered" evidence="1">
    <location>
        <begin position="231"/>
        <end position="254"/>
    </location>
</feature>
<feature type="region of interest" description="Disordered" evidence="1">
    <location>
        <begin position="177"/>
        <end position="214"/>
    </location>
</feature>
<reference evidence="2 3" key="1">
    <citation type="submission" date="2016-10" db="EMBL/GenBank/DDBJ databases">
        <authorList>
            <person name="de Groot N.N."/>
        </authorList>
    </citation>
    <scope>NUCLEOTIDE SEQUENCE [LARGE SCALE GENOMIC DNA]</scope>
    <source>
        <strain evidence="2 3">DSM 22274</strain>
    </source>
</reference>
<gene>
    <name evidence="2" type="ORF">SAMN04489740_0967</name>
</gene>
<proteinExistence type="predicted"/>
<organism evidence="2 3">
    <name type="scientific">Arthrobacter alpinus</name>
    <dbReference type="NCBI Taxonomy" id="656366"/>
    <lineage>
        <taxon>Bacteria</taxon>
        <taxon>Bacillati</taxon>
        <taxon>Actinomycetota</taxon>
        <taxon>Actinomycetes</taxon>
        <taxon>Micrococcales</taxon>
        <taxon>Micrococcaceae</taxon>
        <taxon>Arthrobacter</taxon>
    </lineage>
</organism>
<evidence type="ECO:0000256" key="1">
    <source>
        <dbReference type="SAM" id="MobiDB-lite"/>
    </source>
</evidence>
<protein>
    <submittedName>
        <fullName evidence="2">Uncharacterized protein</fullName>
    </submittedName>
</protein>
<dbReference type="Proteomes" id="UP000182725">
    <property type="component" value="Unassembled WGS sequence"/>
</dbReference>
<dbReference type="EMBL" id="FNTV01000001">
    <property type="protein sequence ID" value="SEE24922.1"/>
    <property type="molecule type" value="Genomic_DNA"/>
</dbReference>
<evidence type="ECO:0000313" key="2">
    <source>
        <dbReference type="EMBL" id="SEE24922.1"/>
    </source>
</evidence>